<evidence type="ECO:0000313" key="3">
    <source>
        <dbReference type="Proteomes" id="UP000647587"/>
    </source>
</evidence>
<name>A0ABQ2ELT4_9DEIO</name>
<organism evidence="2 3">
    <name type="scientific">Deinococcus malanensis</name>
    <dbReference type="NCBI Taxonomy" id="1706855"/>
    <lineage>
        <taxon>Bacteria</taxon>
        <taxon>Thermotogati</taxon>
        <taxon>Deinococcota</taxon>
        <taxon>Deinococci</taxon>
        <taxon>Deinococcales</taxon>
        <taxon>Deinococcaceae</taxon>
        <taxon>Deinococcus</taxon>
    </lineage>
</organism>
<keyword evidence="1" id="KW-0732">Signal</keyword>
<protein>
    <submittedName>
        <fullName evidence="2">Uncharacterized protein</fullName>
    </submittedName>
</protein>
<accession>A0ABQ2ELT4</accession>
<reference evidence="3" key="1">
    <citation type="journal article" date="2019" name="Int. J. Syst. Evol. Microbiol.">
        <title>The Global Catalogue of Microorganisms (GCM) 10K type strain sequencing project: providing services to taxonomists for standard genome sequencing and annotation.</title>
        <authorList>
            <consortium name="The Broad Institute Genomics Platform"/>
            <consortium name="The Broad Institute Genome Sequencing Center for Infectious Disease"/>
            <person name="Wu L."/>
            <person name="Ma J."/>
        </authorList>
    </citation>
    <scope>NUCLEOTIDE SEQUENCE [LARGE SCALE GENOMIC DNA]</scope>
    <source>
        <strain evidence="3">JCM 30331</strain>
    </source>
</reference>
<sequence>MPRFLALPALVFMSAAQAAPASFQLKLATPPGTQSIALVTHPAQAIAQNVTAGPGGADPKAEFTVESDGCLSYSYFANPGSASRYGRKDLCGFTRSGLKVKVVNTAPKLGQWTVVAYLTSARGQQVPLRILASVTPWKAAAPPTLRQVVPPLNP</sequence>
<feature type="signal peptide" evidence="1">
    <location>
        <begin position="1"/>
        <end position="18"/>
    </location>
</feature>
<dbReference type="RefSeq" id="WP_189004687.1">
    <property type="nucleotide sequence ID" value="NZ_BMPP01000002.1"/>
</dbReference>
<feature type="chain" id="PRO_5046064688" evidence="1">
    <location>
        <begin position="19"/>
        <end position="154"/>
    </location>
</feature>
<evidence type="ECO:0000256" key="1">
    <source>
        <dbReference type="SAM" id="SignalP"/>
    </source>
</evidence>
<comment type="caution">
    <text evidence="2">The sequence shown here is derived from an EMBL/GenBank/DDBJ whole genome shotgun (WGS) entry which is preliminary data.</text>
</comment>
<evidence type="ECO:0000313" key="2">
    <source>
        <dbReference type="EMBL" id="GGK16634.1"/>
    </source>
</evidence>
<dbReference type="Proteomes" id="UP000647587">
    <property type="component" value="Unassembled WGS sequence"/>
</dbReference>
<proteinExistence type="predicted"/>
<dbReference type="EMBL" id="BMPP01000002">
    <property type="protein sequence ID" value="GGK16634.1"/>
    <property type="molecule type" value="Genomic_DNA"/>
</dbReference>
<keyword evidence="3" id="KW-1185">Reference proteome</keyword>
<gene>
    <name evidence="2" type="ORF">GCM10008955_07560</name>
</gene>